<dbReference type="RefSeq" id="XP_032804524.1">
    <property type="nucleotide sequence ID" value="XM_032948633.1"/>
</dbReference>
<evidence type="ECO:0000256" key="1">
    <source>
        <dbReference type="ARBA" id="ARBA00008760"/>
    </source>
</evidence>
<dbReference type="Ensembl" id="ENSPMAT00000004633.1">
    <property type="protein sequence ID" value="ENSPMAP00000004614.1"/>
    <property type="gene ID" value="ENSPMAG00000004202.1"/>
</dbReference>
<dbReference type="AlphaFoldDB" id="S4RHD2"/>
<comment type="similarity">
    <text evidence="1">Belongs to the bacterial ribosomal protein bL28 family.</text>
</comment>
<evidence type="ECO:0000256" key="2">
    <source>
        <dbReference type="ARBA" id="ARBA00022980"/>
    </source>
</evidence>
<reference evidence="6" key="2">
    <citation type="submission" date="2025-05" db="UniProtKB">
        <authorList>
            <consortium name="Ensembl"/>
        </authorList>
    </citation>
    <scope>IDENTIFICATION</scope>
</reference>
<dbReference type="Gene3D" id="2.30.170.40">
    <property type="entry name" value="Ribosomal protein L28/L24"/>
    <property type="match status" value="1"/>
</dbReference>
<protein>
    <recommendedName>
        <fullName evidence="4">Large ribosomal subunit protein bL28m</fullName>
    </recommendedName>
    <alternativeName>
        <fullName evidence="5">39S ribosomal protein L28, mitochondrial</fullName>
    </alternativeName>
</protein>
<dbReference type="GO" id="GO:0003735">
    <property type="term" value="F:structural constituent of ribosome"/>
    <property type="evidence" value="ECO:0007669"/>
    <property type="project" value="InterPro"/>
</dbReference>
<evidence type="ECO:0000313" key="6">
    <source>
        <dbReference type="Ensembl" id="ENSPMAP00000004614.1"/>
    </source>
</evidence>
<evidence type="ECO:0000313" key="7">
    <source>
        <dbReference type="Proteomes" id="UP001318040"/>
    </source>
</evidence>
<dbReference type="SUPFAM" id="SSF143800">
    <property type="entry name" value="L28p-like"/>
    <property type="match status" value="1"/>
</dbReference>
<accession>S4RHD2</accession>
<dbReference type="PANTHER" id="PTHR13528">
    <property type="entry name" value="39S RIBOSOMAL PROTEIN L28, MITOCHONDRIAL"/>
    <property type="match status" value="1"/>
</dbReference>
<evidence type="ECO:0000256" key="5">
    <source>
        <dbReference type="ARBA" id="ARBA00035538"/>
    </source>
</evidence>
<dbReference type="HOGENOM" id="CLU_078055_0_0_1"/>
<sequence>MPLHKYPPKMWEALKLQRGVYARLPQHYRDSLVPRDPTPVHYVPGEDGWKSCPRTGRRWRVQRNPAIPVHYPRESQNGLWGGEGWLYGFTYSNNEKLSRKLRRLWKPQLFKRDLYSEILDHTFSVTVTMRTLDLIDNAYGFDFYILKTPKEDLNSKFGMELKRTLLLRLARKDTQLYPDDPVKREFVYDKYKEFVVPEEEAEWVGLSLVEAVEKQRQIEKKDVEPLFKVYVRELVEKVTAMQLQEPAVVVKNERRS</sequence>
<dbReference type="Proteomes" id="UP001318040">
    <property type="component" value="Chromosome 6"/>
</dbReference>
<dbReference type="InterPro" id="IPR037147">
    <property type="entry name" value="Ribosomal_bL28_sf"/>
</dbReference>
<reference evidence="8" key="1">
    <citation type="submission" date="2025-04" db="UniProtKB">
        <authorList>
            <consortium name="RefSeq"/>
        </authorList>
    </citation>
    <scope>IDENTIFICATION</scope>
    <source>
        <tissue evidence="8">Sperm</tissue>
    </source>
</reference>
<evidence type="ECO:0000313" key="8">
    <source>
        <dbReference type="RefSeq" id="XP_032804524.1"/>
    </source>
</evidence>
<dbReference type="GO" id="GO:0005762">
    <property type="term" value="C:mitochondrial large ribosomal subunit"/>
    <property type="evidence" value="ECO:0007669"/>
    <property type="project" value="TreeGrafter"/>
</dbReference>
<keyword evidence="3" id="KW-0687">Ribonucleoprotein</keyword>
<dbReference type="Pfam" id="PF00830">
    <property type="entry name" value="Ribosomal_L28"/>
    <property type="match status" value="1"/>
</dbReference>
<dbReference type="OrthoDB" id="361870at2759"/>
<dbReference type="STRING" id="7757.ENSPMAP00000004614"/>
<dbReference type="InterPro" id="IPR034704">
    <property type="entry name" value="Ribosomal_bL28/bL31-like_sf"/>
</dbReference>
<gene>
    <name evidence="6 8" type="primary">MRPL28</name>
</gene>
<dbReference type="GeneTree" id="ENSGT00390000017359"/>
<dbReference type="OMA" id="KMSNRLK"/>
<keyword evidence="2 8" id="KW-0689">Ribosomal protein</keyword>
<proteinExistence type="inferred from homology"/>
<name>S4RHD2_PETMA</name>
<keyword evidence="7" id="KW-1185">Reference proteome</keyword>
<dbReference type="PANTHER" id="PTHR13528:SF2">
    <property type="entry name" value="LARGE RIBOSOMAL SUBUNIT PROTEIN BL28M"/>
    <property type="match status" value="1"/>
</dbReference>
<evidence type="ECO:0000256" key="4">
    <source>
        <dbReference type="ARBA" id="ARBA00035269"/>
    </source>
</evidence>
<dbReference type="CTD" id="10573"/>
<dbReference type="KEGG" id="pmrn:116939801"/>
<organism evidence="6">
    <name type="scientific">Petromyzon marinus</name>
    <name type="common">Sea lamprey</name>
    <dbReference type="NCBI Taxonomy" id="7757"/>
    <lineage>
        <taxon>Eukaryota</taxon>
        <taxon>Metazoa</taxon>
        <taxon>Chordata</taxon>
        <taxon>Craniata</taxon>
        <taxon>Vertebrata</taxon>
        <taxon>Cyclostomata</taxon>
        <taxon>Hyperoartia</taxon>
        <taxon>Petromyzontiformes</taxon>
        <taxon>Petromyzontidae</taxon>
        <taxon>Petromyzon</taxon>
    </lineage>
</organism>
<dbReference type="GeneID" id="116939801"/>
<dbReference type="InterPro" id="IPR026569">
    <property type="entry name" value="Ribosomal_bL28"/>
</dbReference>
<evidence type="ECO:0000256" key="3">
    <source>
        <dbReference type="ARBA" id="ARBA00023274"/>
    </source>
</evidence>